<name>A0AC35GPA8_9BILA</name>
<evidence type="ECO:0000313" key="2">
    <source>
        <dbReference type="WBParaSite" id="PS1159_v2.g6851.t1"/>
    </source>
</evidence>
<protein>
    <submittedName>
        <fullName evidence="2">N-acetyltransferase domain-containing protein</fullName>
    </submittedName>
</protein>
<accession>A0AC35GPA8</accession>
<dbReference type="WBParaSite" id="PS1159_v2.g6851.t1">
    <property type="protein sequence ID" value="PS1159_v2.g6851.t1"/>
    <property type="gene ID" value="PS1159_v2.g6851"/>
</dbReference>
<dbReference type="Proteomes" id="UP000887580">
    <property type="component" value="Unplaced"/>
</dbReference>
<reference evidence="2" key="1">
    <citation type="submission" date="2022-11" db="UniProtKB">
        <authorList>
            <consortium name="WormBaseParasite"/>
        </authorList>
    </citation>
    <scope>IDENTIFICATION</scope>
</reference>
<proteinExistence type="predicted"/>
<organism evidence="1 2">
    <name type="scientific">Panagrolaimus sp. PS1159</name>
    <dbReference type="NCBI Taxonomy" id="55785"/>
    <lineage>
        <taxon>Eukaryota</taxon>
        <taxon>Metazoa</taxon>
        <taxon>Ecdysozoa</taxon>
        <taxon>Nematoda</taxon>
        <taxon>Chromadorea</taxon>
        <taxon>Rhabditida</taxon>
        <taxon>Tylenchina</taxon>
        <taxon>Panagrolaimomorpha</taxon>
        <taxon>Panagrolaimoidea</taxon>
        <taxon>Panagrolaimidae</taxon>
        <taxon>Panagrolaimus</taxon>
    </lineage>
</organism>
<evidence type="ECO:0000313" key="1">
    <source>
        <dbReference type="Proteomes" id="UP000887580"/>
    </source>
</evidence>
<sequence length="222" mass="25709">MYDPFPIIHDKVEFVDVTLENWRVVEKLNNSIFDVIYQLPFYKHILHHGKRNFNKLLKYGSTDIGVVLCKHFYLDENLESDMKLPDSYNELLKERPADGNKSEAKNLESQTNESVEGAKPSEPIIRDAMIYISAFGLIPMARSKGVGKLMMKHVLKLAEETPGIKYIGLHVHSPNKEALKFYKRHGFNVVHLDENYYSRLQPRSAYFLACFPKASTSHEKYE</sequence>